<dbReference type="InterPro" id="IPR004358">
    <property type="entry name" value="Sig_transdc_His_kin-like_C"/>
</dbReference>
<sequence>MNQSKADIKALEKELAAKKRELKIEKAFEKVRAHAMSMRLSSDLQKIVNIVAQELNNMNLDITGVFMVINNDEIDKQFTFWGSTGVAEIYMKKAAIPFLDRPIYRVLAEATTKGEHFFTEEYTREEKNEFFEHLFKFPPYSSSTPEWKEQVFSREGGYTRSVSVSHYTSIFVVNHFGRRLSDADNKILRRFGKVFEQSYTRFLDIQKAEALAREAIKQASADRVRGEIASMRTSEDLNRITPIIWRELETLEVPFIRCGVFIIDNENEKIQAYLTTPDGKSLAALNLAFDTNYLTNNAIKYWKENQIYKERWNREKFINWTKSMIKIGQIQNVETYQGSSVPPESLHLHFVPFAQGILYVGNVSTLTDEKLELVKTLAEAFSMAYARYEDFKNVEEAKNKIEITLNELKIAQAQLKELDELKSRFFANISHEFRTPLTLIMGEVENVLASNIHSADKKKLEIANINANKLLVLINQLLELSKIDAGNLELKSENGNLVSFLKNIFFSFESFSSSKNVLLHFYSETENISLAFDHEKMETIFYNLLSNAFKFTEGPGEISLAIKVIESAKIEIILKDTGIGIPPEQIPHIFNRFFQADSSTIRKHEGTGIGLALVKELVELHKGKISVSSLENEGTEFRILLPLSFEQTMSASGKNITVKTAEKQTSFKPEAQPAIQSERGDKTESENHKKIILVVEDNPEVREYIKEQLVNSYRIKEAENGEEGLLAAEDQLPDLIITDVMMPRMDGYEFCLKLRRNEKTSHIPIVMLTAKAGFDDKINGLETGIDAFVTKPFSAKELKIRIKNLIAQREQLRKRFSKSTIIRPTEVSAISADQRFLKKTLKLIESNFHDENFSVELLADKINMSVSQLNRKLNALIDQPAGQLIRSLRLQRAADLLKQNSASVSEICYNLGFSDLSYFSRAFKKQFGRTPTEYREK</sequence>
<dbReference type="KEGG" id="drc:G0Q07_18895"/>
<evidence type="ECO:0000256" key="3">
    <source>
        <dbReference type="ARBA" id="ARBA00022553"/>
    </source>
</evidence>
<dbReference type="SUPFAM" id="SSF46689">
    <property type="entry name" value="Homeodomain-like"/>
    <property type="match status" value="1"/>
</dbReference>
<dbReference type="SUPFAM" id="SSF47384">
    <property type="entry name" value="Homodimeric domain of signal transducing histidine kinase"/>
    <property type="match status" value="1"/>
</dbReference>
<keyword evidence="3 12" id="KW-0597">Phosphoprotein</keyword>
<evidence type="ECO:0000256" key="6">
    <source>
        <dbReference type="ARBA" id="ARBA00022777"/>
    </source>
</evidence>
<dbReference type="InterPro" id="IPR018062">
    <property type="entry name" value="HTH_AraC-typ_CS"/>
</dbReference>
<organism evidence="18 19">
    <name type="scientific">Draconibacterium halophilum</name>
    <dbReference type="NCBI Taxonomy" id="2706887"/>
    <lineage>
        <taxon>Bacteria</taxon>
        <taxon>Pseudomonadati</taxon>
        <taxon>Bacteroidota</taxon>
        <taxon>Bacteroidia</taxon>
        <taxon>Marinilabiliales</taxon>
        <taxon>Prolixibacteraceae</taxon>
        <taxon>Draconibacterium</taxon>
    </lineage>
</organism>
<dbReference type="Gene3D" id="1.10.10.60">
    <property type="entry name" value="Homeodomain-like"/>
    <property type="match status" value="1"/>
</dbReference>
<evidence type="ECO:0000256" key="13">
    <source>
        <dbReference type="SAM" id="Coils"/>
    </source>
</evidence>
<dbReference type="Pfam" id="PF00072">
    <property type="entry name" value="Response_reg"/>
    <property type="match status" value="1"/>
</dbReference>
<feature type="domain" description="HTH araC/xylS-type" evidence="15">
    <location>
        <begin position="838"/>
        <end position="937"/>
    </location>
</feature>
<dbReference type="RefSeq" id="WP_163348614.1">
    <property type="nucleotide sequence ID" value="NZ_CP048409.1"/>
</dbReference>
<dbReference type="SUPFAM" id="SSF55874">
    <property type="entry name" value="ATPase domain of HSP90 chaperone/DNA topoisomerase II/histidine kinase"/>
    <property type="match status" value="1"/>
</dbReference>
<dbReference type="PANTHER" id="PTHR43547:SF2">
    <property type="entry name" value="HYBRID SIGNAL TRANSDUCTION HISTIDINE KINASE C"/>
    <property type="match status" value="1"/>
</dbReference>
<dbReference type="InterPro" id="IPR009057">
    <property type="entry name" value="Homeodomain-like_sf"/>
</dbReference>
<dbReference type="InterPro" id="IPR003594">
    <property type="entry name" value="HATPase_dom"/>
</dbReference>
<evidence type="ECO:0000313" key="19">
    <source>
        <dbReference type="Proteomes" id="UP000474630"/>
    </source>
</evidence>
<feature type="coiled-coil region" evidence="13">
    <location>
        <begin position="1"/>
        <end position="28"/>
    </location>
</feature>
<dbReference type="FunFam" id="3.30.565.10:FF:000037">
    <property type="entry name" value="Hybrid sensor histidine kinase/response regulator"/>
    <property type="match status" value="1"/>
</dbReference>
<dbReference type="InterPro" id="IPR001789">
    <property type="entry name" value="Sig_transdc_resp-reg_receiver"/>
</dbReference>
<evidence type="ECO:0000256" key="14">
    <source>
        <dbReference type="SAM" id="MobiDB-lite"/>
    </source>
</evidence>
<dbReference type="PANTHER" id="PTHR43547">
    <property type="entry name" value="TWO-COMPONENT HISTIDINE KINASE"/>
    <property type="match status" value="1"/>
</dbReference>
<keyword evidence="4" id="KW-0808">Transferase</keyword>
<feature type="domain" description="Response regulatory" evidence="17">
    <location>
        <begin position="691"/>
        <end position="806"/>
    </location>
</feature>
<dbReference type="GO" id="GO:0003700">
    <property type="term" value="F:DNA-binding transcription factor activity"/>
    <property type="evidence" value="ECO:0007669"/>
    <property type="project" value="InterPro"/>
</dbReference>
<dbReference type="PROSITE" id="PS50109">
    <property type="entry name" value="HIS_KIN"/>
    <property type="match status" value="1"/>
</dbReference>
<reference evidence="18 19" key="1">
    <citation type="submission" date="2020-02" db="EMBL/GenBank/DDBJ databases">
        <title>Genome sequencing for Draconibacterium sp. strain M1.</title>
        <authorList>
            <person name="Park S.-J."/>
        </authorList>
    </citation>
    <scope>NUCLEOTIDE SEQUENCE [LARGE SCALE GENOMIC DNA]</scope>
    <source>
        <strain evidence="18 19">M1</strain>
    </source>
</reference>
<feature type="region of interest" description="Disordered" evidence="14">
    <location>
        <begin position="660"/>
        <end position="683"/>
    </location>
</feature>
<dbReference type="Proteomes" id="UP000474630">
    <property type="component" value="Chromosome"/>
</dbReference>
<keyword evidence="7" id="KW-0067">ATP-binding</keyword>
<keyword evidence="11" id="KW-0804">Transcription</keyword>
<dbReference type="SMART" id="SM00342">
    <property type="entry name" value="HTH_ARAC"/>
    <property type="match status" value="1"/>
</dbReference>
<dbReference type="CDD" id="cd16922">
    <property type="entry name" value="HATPase_EvgS-ArcB-TorS-like"/>
    <property type="match status" value="1"/>
</dbReference>
<evidence type="ECO:0000256" key="2">
    <source>
        <dbReference type="ARBA" id="ARBA00012438"/>
    </source>
</evidence>
<dbReference type="SMART" id="SM00388">
    <property type="entry name" value="HisKA"/>
    <property type="match status" value="1"/>
</dbReference>
<evidence type="ECO:0000256" key="10">
    <source>
        <dbReference type="ARBA" id="ARBA00023125"/>
    </source>
</evidence>
<dbReference type="InterPro" id="IPR005467">
    <property type="entry name" value="His_kinase_dom"/>
</dbReference>
<dbReference type="InterPro" id="IPR011006">
    <property type="entry name" value="CheY-like_superfamily"/>
</dbReference>
<dbReference type="SMART" id="SM00387">
    <property type="entry name" value="HATPase_c"/>
    <property type="match status" value="1"/>
</dbReference>
<dbReference type="InterPro" id="IPR036890">
    <property type="entry name" value="HATPase_C_sf"/>
</dbReference>
<dbReference type="InterPro" id="IPR036097">
    <property type="entry name" value="HisK_dim/P_sf"/>
</dbReference>
<feature type="domain" description="Histidine kinase" evidence="16">
    <location>
        <begin position="428"/>
        <end position="645"/>
    </location>
</feature>
<evidence type="ECO:0000256" key="9">
    <source>
        <dbReference type="ARBA" id="ARBA00023015"/>
    </source>
</evidence>
<dbReference type="PROSITE" id="PS50110">
    <property type="entry name" value="RESPONSE_REGULATORY"/>
    <property type="match status" value="1"/>
</dbReference>
<dbReference type="GO" id="GO:0043565">
    <property type="term" value="F:sequence-specific DNA binding"/>
    <property type="evidence" value="ECO:0007669"/>
    <property type="project" value="InterPro"/>
</dbReference>
<comment type="catalytic activity">
    <reaction evidence="1">
        <text>ATP + protein L-histidine = ADP + protein N-phospho-L-histidine.</text>
        <dbReference type="EC" id="2.7.13.3"/>
    </reaction>
</comment>
<keyword evidence="13" id="KW-0175">Coiled coil</keyword>
<keyword evidence="9" id="KW-0805">Transcription regulation</keyword>
<keyword evidence="19" id="KW-1185">Reference proteome</keyword>
<keyword evidence="10" id="KW-0238">DNA-binding</keyword>
<evidence type="ECO:0000256" key="11">
    <source>
        <dbReference type="ARBA" id="ARBA00023163"/>
    </source>
</evidence>
<keyword evidence="5" id="KW-0547">Nucleotide-binding</keyword>
<keyword evidence="6" id="KW-0418">Kinase</keyword>
<dbReference type="CDD" id="cd17574">
    <property type="entry name" value="REC_OmpR"/>
    <property type="match status" value="1"/>
</dbReference>
<dbReference type="SMART" id="SM00448">
    <property type="entry name" value="REC"/>
    <property type="match status" value="1"/>
</dbReference>
<dbReference type="Gene3D" id="3.40.50.2300">
    <property type="match status" value="1"/>
</dbReference>
<dbReference type="FunFam" id="1.10.287.130:FF:000045">
    <property type="entry name" value="Two-component system sensor histidine kinase/response regulator"/>
    <property type="match status" value="1"/>
</dbReference>
<dbReference type="PROSITE" id="PS00041">
    <property type="entry name" value="HTH_ARAC_FAMILY_1"/>
    <property type="match status" value="1"/>
</dbReference>
<dbReference type="Pfam" id="PF00512">
    <property type="entry name" value="HisKA"/>
    <property type="match status" value="1"/>
</dbReference>
<dbReference type="EMBL" id="CP048409">
    <property type="protein sequence ID" value="QIA09644.1"/>
    <property type="molecule type" value="Genomic_DNA"/>
</dbReference>
<dbReference type="PROSITE" id="PS01124">
    <property type="entry name" value="HTH_ARAC_FAMILY_2"/>
    <property type="match status" value="1"/>
</dbReference>
<dbReference type="Gene3D" id="1.10.287.130">
    <property type="match status" value="1"/>
</dbReference>
<evidence type="ECO:0000256" key="8">
    <source>
        <dbReference type="ARBA" id="ARBA00023012"/>
    </source>
</evidence>
<dbReference type="InterPro" id="IPR018060">
    <property type="entry name" value="HTH_AraC"/>
</dbReference>
<evidence type="ECO:0000256" key="5">
    <source>
        <dbReference type="ARBA" id="ARBA00022741"/>
    </source>
</evidence>
<evidence type="ECO:0000256" key="7">
    <source>
        <dbReference type="ARBA" id="ARBA00022840"/>
    </source>
</evidence>
<feature type="modified residue" description="4-aspartylphosphate" evidence="12">
    <location>
        <position position="739"/>
    </location>
</feature>
<dbReference type="Pfam" id="PF12833">
    <property type="entry name" value="HTH_18"/>
    <property type="match status" value="1"/>
</dbReference>
<evidence type="ECO:0000256" key="1">
    <source>
        <dbReference type="ARBA" id="ARBA00000085"/>
    </source>
</evidence>
<evidence type="ECO:0000313" key="18">
    <source>
        <dbReference type="EMBL" id="QIA09644.1"/>
    </source>
</evidence>
<dbReference type="GO" id="GO:0000155">
    <property type="term" value="F:phosphorelay sensor kinase activity"/>
    <property type="evidence" value="ECO:0007669"/>
    <property type="project" value="InterPro"/>
</dbReference>
<dbReference type="SUPFAM" id="SSF52172">
    <property type="entry name" value="CheY-like"/>
    <property type="match status" value="1"/>
</dbReference>
<protein>
    <recommendedName>
        <fullName evidence="2">histidine kinase</fullName>
        <ecNumber evidence="2">2.7.13.3</ecNumber>
    </recommendedName>
</protein>
<evidence type="ECO:0000256" key="12">
    <source>
        <dbReference type="PROSITE-ProRule" id="PRU00169"/>
    </source>
</evidence>
<feature type="coiled-coil region" evidence="13">
    <location>
        <begin position="391"/>
        <end position="421"/>
    </location>
</feature>
<dbReference type="GO" id="GO:0005524">
    <property type="term" value="F:ATP binding"/>
    <property type="evidence" value="ECO:0007669"/>
    <property type="project" value="UniProtKB-KW"/>
</dbReference>
<evidence type="ECO:0000259" key="15">
    <source>
        <dbReference type="PROSITE" id="PS01124"/>
    </source>
</evidence>
<dbReference type="PRINTS" id="PR00344">
    <property type="entry name" value="BCTRLSENSOR"/>
</dbReference>
<dbReference type="CDD" id="cd00082">
    <property type="entry name" value="HisKA"/>
    <property type="match status" value="1"/>
</dbReference>
<dbReference type="EC" id="2.7.13.3" evidence="2"/>
<gene>
    <name evidence="18" type="ORF">G0Q07_18895</name>
</gene>
<accession>A0A6C0RGK0</accession>
<dbReference type="AlphaFoldDB" id="A0A6C0RGK0"/>
<name>A0A6C0RGK0_9BACT</name>
<keyword evidence="8" id="KW-0902">Two-component regulatory system</keyword>
<evidence type="ECO:0000256" key="4">
    <source>
        <dbReference type="ARBA" id="ARBA00022679"/>
    </source>
</evidence>
<dbReference type="Gene3D" id="3.30.565.10">
    <property type="entry name" value="Histidine kinase-like ATPase, C-terminal domain"/>
    <property type="match status" value="1"/>
</dbReference>
<proteinExistence type="predicted"/>
<evidence type="ECO:0000259" key="16">
    <source>
        <dbReference type="PROSITE" id="PS50109"/>
    </source>
</evidence>
<dbReference type="Pfam" id="PF02518">
    <property type="entry name" value="HATPase_c"/>
    <property type="match status" value="1"/>
</dbReference>
<evidence type="ECO:0000259" key="17">
    <source>
        <dbReference type="PROSITE" id="PS50110"/>
    </source>
</evidence>
<dbReference type="InterPro" id="IPR003661">
    <property type="entry name" value="HisK_dim/P_dom"/>
</dbReference>